<protein>
    <submittedName>
        <fullName evidence="1">Uncharacterized protein</fullName>
    </submittedName>
</protein>
<proteinExistence type="predicted"/>
<reference evidence="2" key="1">
    <citation type="submission" date="2009-09" db="EMBL/GenBank/DDBJ databases">
        <title>The complete chromosome of Sebaldella termitidis ATCC 33386.</title>
        <authorList>
            <consortium name="US DOE Joint Genome Institute (JGI-PGF)"/>
            <person name="Lucas S."/>
            <person name="Copeland A."/>
            <person name="Lapidus A."/>
            <person name="Glavina del Rio T."/>
            <person name="Dalin E."/>
            <person name="Tice H."/>
            <person name="Bruce D."/>
            <person name="Goodwin L."/>
            <person name="Pitluck S."/>
            <person name="Kyrpides N."/>
            <person name="Mavromatis K."/>
            <person name="Ivanova N."/>
            <person name="Mikhailova N."/>
            <person name="Sims D."/>
            <person name="Meincke L."/>
            <person name="Brettin T."/>
            <person name="Detter J.C."/>
            <person name="Han C."/>
            <person name="Larimer F."/>
            <person name="Land M."/>
            <person name="Hauser L."/>
            <person name="Markowitz V."/>
            <person name="Cheng J.F."/>
            <person name="Hugenholtz P."/>
            <person name="Woyke T."/>
            <person name="Wu D."/>
            <person name="Eisen J.A."/>
        </authorList>
    </citation>
    <scope>NUCLEOTIDE SEQUENCE [LARGE SCALE GENOMIC DNA]</scope>
    <source>
        <strain evidence="2">ATCC 33386 / NCTC 11300</strain>
    </source>
</reference>
<dbReference type="HOGENOM" id="CLU_2901701_0_0_0"/>
<dbReference type="KEGG" id="str:Sterm_3908"/>
<dbReference type="EMBL" id="CP001739">
    <property type="protein sequence ID" value="ACZ10741.1"/>
    <property type="molecule type" value="Genomic_DNA"/>
</dbReference>
<sequence length="62" mass="7569">MVKNEGFSNYTDEELKRLREHDLSLIKTLRKERKSMMEDIKIITLRKKSVREELIKRGMFKK</sequence>
<evidence type="ECO:0000313" key="2">
    <source>
        <dbReference type="Proteomes" id="UP000000845"/>
    </source>
</evidence>
<keyword evidence="2" id="KW-1185">Reference proteome</keyword>
<name>D1AGM1_SEBTE</name>
<organism evidence="1 2">
    <name type="scientific">Sebaldella termitidis (strain ATCC 33386 / NCTC 11300)</name>
    <dbReference type="NCBI Taxonomy" id="526218"/>
    <lineage>
        <taxon>Bacteria</taxon>
        <taxon>Fusobacteriati</taxon>
        <taxon>Fusobacteriota</taxon>
        <taxon>Fusobacteriia</taxon>
        <taxon>Fusobacteriales</taxon>
        <taxon>Leptotrichiaceae</taxon>
        <taxon>Sebaldella</taxon>
    </lineage>
</organism>
<evidence type="ECO:0000313" key="1">
    <source>
        <dbReference type="EMBL" id="ACZ10741.1"/>
    </source>
</evidence>
<accession>D1AGM1</accession>
<dbReference type="AlphaFoldDB" id="D1AGM1"/>
<dbReference type="RefSeq" id="WP_012863316.1">
    <property type="nucleotide sequence ID" value="NC_013517.1"/>
</dbReference>
<gene>
    <name evidence="1" type="ordered locus">Sterm_3908</name>
</gene>
<reference evidence="1 2" key="2">
    <citation type="journal article" date="2010" name="Stand. Genomic Sci.">
        <title>Complete genome sequence of Sebaldella termitidis type strain (NCTC 11300).</title>
        <authorList>
            <person name="Harmon-Smith M."/>
            <person name="Celia L."/>
            <person name="Chertkov O."/>
            <person name="Lapidus A."/>
            <person name="Copeland A."/>
            <person name="Glavina Del Rio T."/>
            <person name="Nolan M."/>
            <person name="Lucas S."/>
            <person name="Tice H."/>
            <person name="Cheng J.F."/>
            <person name="Han C."/>
            <person name="Detter J.C."/>
            <person name="Bruce D."/>
            <person name="Goodwin L."/>
            <person name="Pitluck S."/>
            <person name="Pati A."/>
            <person name="Liolios K."/>
            <person name="Ivanova N."/>
            <person name="Mavromatis K."/>
            <person name="Mikhailova N."/>
            <person name="Chen A."/>
            <person name="Palaniappan K."/>
            <person name="Land M."/>
            <person name="Hauser L."/>
            <person name="Chang Y.J."/>
            <person name="Jeffries C.D."/>
            <person name="Brettin T."/>
            <person name="Goker M."/>
            <person name="Beck B."/>
            <person name="Bristow J."/>
            <person name="Eisen J.A."/>
            <person name="Markowitz V."/>
            <person name="Hugenholtz P."/>
            <person name="Kyrpides N.C."/>
            <person name="Klenk H.P."/>
            <person name="Chen F."/>
        </authorList>
    </citation>
    <scope>NUCLEOTIDE SEQUENCE [LARGE SCALE GENOMIC DNA]</scope>
    <source>
        <strain evidence="2">ATCC 33386 / NCTC 11300</strain>
    </source>
</reference>
<dbReference type="STRING" id="526218.Sterm_3908"/>
<dbReference type="Proteomes" id="UP000000845">
    <property type="component" value="Chromosome"/>
</dbReference>